<feature type="region of interest" description="Disordered" evidence="5">
    <location>
        <begin position="241"/>
        <end position="480"/>
    </location>
</feature>
<feature type="region of interest" description="Disordered" evidence="5">
    <location>
        <begin position="109"/>
        <end position="134"/>
    </location>
</feature>
<dbReference type="Ensembl" id="ENSCLMT00005026531.1">
    <property type="protein sequence ID" value="ENSCLMP00005025392.1"/>
    <property type="gene ID" value="ENSCLMG00005012470.1"/>
</dbReference>
<dbReference type="GO" id="GO:0000381">
    <property type="term" value="P:regulation of alternative mRNA splicing, via spliceosome"/>
    <property type="evidence" value="ECO:0007669"/>
    <property type="project" value="InterPro"/>
</dbReference>
<feature type="domain" description="Nuclear speckle splicing regulatory protein 1 N-terminal" evidence="6">
    <location>
        <begin position="57"/>
        <end position="174"/>
    </location>
</feature>
<proteinExistence type="inferred from homology"/>
<reference evidence="7" key="1">
    <citation type="submission" date="2025-08" db="UniProtKB">
        <authorList>
            <consortium name="Ensembl"/>
        </authorList>
    </citation>
    <scope>IDENTIFICATION</scope>
</reference>
<feature type="compositionally biased region" description="Basic and acidic residues" evidence="5">
    <location>
        <begin position="302"/>
        <end position="311"/>
    </location>
</feature>
<evidence type="ECO:0000259" key="6">
    <source>
        <dbReference type="Pfam" id="PF09745"/>
    </source>
</evidence>
<dbReference type="InterPro" id="IPR018612">
    <property type="entry name" value="NSRP1_N"/>
</dbReference>
<dbReference type="PANTHER" id="PTHR31938:SF4">
    <property type="entry name" value="NUCLEAR SPECKLE SPLICING REGULATORY PROTEIN 1"/>
    <property type="match status" value="1"/>
</dbReference>
<sequence length="498" mass="58443">MAAPTKQYGLILSQKKGLSKSLQKHSVFEDDSDDETTVGESLQKEAVKKKTMKQTRLAMHKALEQDSTVYDYDGVYDDIQKQRLESNKKILGGADKKPKYIHQLMRAVEDRKKEQERRDERKIQKEREEEGEEFADKEAYVTSAYKLKLQEQKEEQEREKRVDAMEAALDVKKQKDLSGFYRHLLNQTVGEEAIPDCSAKSVIASHYLFIHKEDKNTYFTNYAEPLCVSLCFRFHRTQNSKLSKDTERTSPVPVPTSQDIIPSSGSDSEEGHEQKSGFSKPGVGSAHSKRQYRQRSPSSVSGEEKEKEKERERHKKRHRDQDRDRNRGRERDDRHGGRRDDRDGRKDRDRGREDDRSRGKDADREDRHVKRERSPKEKEKDKNGEREKRRNQDEDRRKDKDLEEEKERKKQPENEKAVKSDGKDLEKDPEKKEAVGEQVIKKIDEQKEKGEENEENEEKANKFVKRSTDQTVSSARDRYMSRQIARSSCKTYIEKEED</sequence>
<feature type="compositionally biased region" description="Polar residues" evidence="5">
    <location>
        <begin position="255"/>
        <end position="266"/>
    </location>
</feature>
<evidence type="ECO:0000256" key="5">
    <source>
        <dbReference type="SAM" id="MobiDB-lite"/>
    </source>
</evidence>
<keyword evidence="3" id="KW-0175">Coiled coil</keyword>
<name>A0A8C2ZCN1_CYCLU</name>
<organism evidence="7 8">
    <name type="scientific">Cyclopterus lumpus</name>
    <name type="common">Lumpsucker</name>
    <dbReference type="NCBI Taxonomy" id="8103"/>
    <lineage>
        <taxon>Eukaryota</taxon>
        <taxon>Metazoa</taxon>
        <taxon>Chordata</taxon>
        <taxon>Craniata</taxon>
        <taxon>Vertebrata</taxon>
        <taxon>Euteleostomi</taxon>
        <taxon>Actinopterygii</taxon>
        <taxon>Neopterygii</taxon>
        <taxon>Teleostei</taxon>
        <taxon>Neoteleostei</taxon>
        <taxon>Acanthomorphata</taxon>
        <taxon>Eupercaria</taxon>
        <taxon>Perciformes</taxon>
        <taxon>Cottioidei</taxon>
        <taxon>Cottales</taxon>
        <taxon>Cyclopteridae</taxon>
        <taxon>Cyclopterus</taxon>
    </lineage>
</organism>
<evidence type="ECO:0000256" key="1">
    <source>
        <dbReference type="ARBA" id="ARBA00010126"/>
    </source>
</evidence>
<reference evidence="7" key="2">
    <citation type="submission" date="2025-09" db="UniProtKB">
        <authorList>
            <consortium name="Ensembl"/>
        </authorList>
    </citation>
    <scope>IDENTIFICATION</scope>
</reference>
<keyword evidence="8" id="KW-1185">Reference proteome</keyword>
<evidence type="ECO:0000256" key="2">
    <source>
        <dbReference type="ARBA" id="ARBA00020556"/>
    </source>
</evidence>
<evidence type="ECO:0000313" key="8">
    <source>
        <dbReference type="Proteomes" id="UP000694565"/>
    </source>
</evidence>
<dbReference type="InterPro" id="IPR042816">
    <property type="entry name" value="Nsrp1"/>
</dbReference>
<comment type="similarity">
    <text evidence="1">Belongs to the NSRP1 family.</text>
</comment>
<dbReference type="GeneTree" id="ENSGT00940000154049"/>
<evidence type="ECO:0000256" key="4">
    <source>
        <dbReference type="ARBA" id="ARBA00030718"/>
    </source>
</evidence>
<evidence type="ECO:0000313" key="7">
    <source>
        <dbReference type="Ensembl" id="ENSCLMP00005025392.1"/>
    </source>
</evidence>
<dbReference type="Proteomes" id="UP000694565">
    <property type="component" value="Unplaced"/>
</dbReference>
<feature type="compositionally biased region" description="Basic and acidic residues" evidence="5">
    <location>
        <begin position="319"/>
        <end position="450"/>
    </location>
</feature>
<dbReference type="PANTHER" id="PTHR31938">
    <property type="entry name" value="NUCLEAR SPECKLE SPLICING REGULATORY PROTEIN 1"/>
    <property type="match status" value="1"/>
</dbReference>
<dbReference type="AlphaFoldDB" id="A0A8C2ZCN1"/>
<protein>
    <recommendedName>
        <fullName evidence="2">Nuclear speckle splicing regulatory protein 1</fullName>
    </recommendedName>
    <alternativeName>
        <fullName evidence="4">Coiled-coil domain-containing protein 55</fullName>
    </alternativeName>
</protein>
<accession>A0A8C2ZCN1</accession>
<evidence type="ECO:0000256" key="3">
    <source>
        <dbReference type="ARBA" id="ARBA00023054"/>
    </source>
</evidence>
<dbReference type="Pfam" id="PF09745">
    <property type="entry name" value="NSRP1_N"/>
    <property type="match status" value="1"/>
</dbReference>